<gene>
    <name evidence="1" type="ORF">FA95DRAFT_1506384</name>
</gene>
<evidence type="ECO:0000313" key="1">
    <source>
        <dbReference type="EMBL" id="KAI0037877.1"/>
    </source>
</evidence>
<organism evidence="1 2">
    <name type="scientific">Auriscalpium vulgare</name>
    <dbReference type="NCBI Taxonomy" id="40419"/>
    <lineage>
        <taxon>Eukaryota</taxon>
        <taxon>Fungi</taxon>
        <taxon>Dikarya</taxon>
        <taxon>Basidiomycota</taxon>
        <taxon>Agaricomycotina</taxon>
        <taxon>Agaricomycetes</taxon>
        <taxon>Russulales</taxon>
        <taxon>Auriscalpiaceae</taxon>
        <taxon>Auriscalpium</taxon>
    </lineage>
</organism>
<comment type="caution">
    <text evidence="1">The sequence shown here is derived from an EMBL/GenBank/DDBJ whole genome shotgun (WGS) entry which is preliminary data.</text>
</comment>
<dbReference type="Proteomes" id="UP000814033">
    <property type="component" value="Unassembled WGS sequence"/>
</dbReference>
<keyword evidence="2" id="KW-1185">Reference proteome</keyword>
<proteinExistence type="predicted"/>
<dbReference type="EMBL" id="MU276677">
    <property type="protein sequence ID" value="KAI0037877.1"/>
    <property type="molecule type" value="Genomic_DNA"/>
</dbReference>
<reference evidence="1" key="2">
    <citation type="journal article" date="2022" name="New Phytol.">
        <title>Evolutionary transition to the ectomycorrhizal habit in the genomes of a hyperdiverse lineage of mushroom-forming fungi.</title>
        <authorList>
            <person name="Looney B."/>
            <person name="Miyauchi S."/>
            <person name="Morin E."/>
            <person name="Drula E."/>
            <person name="Courty P.E."/>
            <person name="Kohler A."/>
            <person name="Kuo A."/>
            <person name="LaButti K."/>
            <person name="Pangilinan J."/>
            <person name="Lipzen A."/>
            <person name="Riley R."/>
            <person name="Andreopoulos W."/>
            <person name="He G."/>
            <person name="Johnson J."/>
            <person name="Nolan M."/>
            <person name="Tritt A."/>
            <person name="Barry K.W."/>
            <person name="Grigoriev I.V."/>
            <person name="Nagy L.G."/>
            <person name="Hibbett D."/>
            <person name="Henrissat B."/>
            <person name="Matheny P.B."/>
            <person name="Labbe J."/>
            <person name="Martin F.M."/>
        </authorList>
    </citation>
    <scope>NUCLEOTIDE SEQUENCE</scope>
    <source>
        <strain evidence="1">FP105234-sp</strain>
    </source>
</reference>
<name>A0ACB8R1T9_9AGAM</name>
<protein>
    <submittedName>
        <fullName evidence="1">Uncharacterized protein</fullName>
    </submittedName>
</protein>
<sequence>MTTFSAARIDNIVSSTPRVQKHRQLIEDSKNTTTFPPMPPSKSLIHQIISDYCASLNPELITESACAVCATIYRQIDLTPFTADSFNMDILKTENTYIARQARSSVDDSILPLDGPLLHDSGLICKDCLRCLKKGTVPVTALANGNWLGDIPSVLQGLSWAEKMLISRVCHNRCVVRVMSSGMHKMSANAVFFSTPTPKVYTALPPKREDVNEIIGFVYIGLTKPTDKDLRRTPLLVRRNKVASALEWLKCNHIDYRDLEISYANLAEYEEEGVPIVTEYKLSTDGGTGENKSVNIDDDVATTDGACPFTVHALTGKEIERM</sequence>
<reference evidence="1" key="1">
    <citation type="submission" date="2021-02" db="EMBL/GenBank/DDBJ databases">
        <authorList>
            <consortium name="DOE Joint Genome Institute"/>
            <person name="Ahrendt S."/>
            <person name="Looney B.P."/>
            <person name="Miyauchi S."/>
            <person name="Morin E."/>
            <person name="Drula E."/>
            <person name="Courty P.E."/>
            <person name="Chicoki N."/>
            <person name="Fauchery L."/>
            <person name="Kohler A."/>
            <person name="Kuo A."/>
            <person name="Labutti K."/>
            <person name="Pangilinan J."/>
            <person name="Lipzen A."/>
            <person name="Riley R."/>
            <person name="Andreopoulos W."/>
            <person name="He G."/>
            <person name="Johnson J."/>
            <person name="Barry K.W."/>
            <person name="Grigoriev I.V."/>
            <person name="Nagy L."/>
            <person name="Hibbett D."/>
            <person name="Henrissat B."/>
            <person name="Matheny P.B."/>
            <person name="Labbe J."/>
            <person name="Martin F."/>
        </authorList>
    </citation>
    <scope>NUCLEOTIDE SEQUENCE</scope>
    <source>
        <strain evidence="1">FP105234-sp</strain>
    </source>
</reference>
<feature type="non-terminal residue" evidence="1">
    <location>
        <position position="322"/>
    </location>
</feature>
<evidence type="ECO:0000313" key="2">
    <source>
        <dbReference type="Proteomes" id="UP000814033"/>
    </source>
</evidence>
<accession>A0ACB8R1T9</accession>